<gene>
    <name evidence="1" type="ORF">MAESPC_00584</name>
</gene>
<proteinExistence type="predicted"/>
<sequence length="90" mass="10383">MNLYNPLLEEIIYAFQYPKILSLLSEITGIPQLLPDEYLYAGGISLMDRGCFLNPHIDNSGSSLLFMLNQQTRCQDNILLTQKFRKFLKP</sequence>
<evidence type="ECO:0000313" key="2">
    <source>
        <dbReference type="Proteomes" id="UP000014617"/>
    </source>
</evidence>
<comment type="caution">
    <text evidence="1">The sequence shown here is derived from an EMBL/GenBank/DDBJ whole genome shotgun (WGS) entry which is preliminary data.</text>
</comment>
<dbReference type="EMBL" id="ASZQ01000082">
    <property type="protein sequence ID" value="EPF24398.1"/>
    <property type="molecule type" value="Genomic_DNA"/>
</dbReference>
<dbReference type="AlphaFoldDB" id="S3JF85"/>
<dbReference type="Gene3D" id="2.60.120.620">
    <property type="entry name" value="q2cbj1_9rhob like domain"/>
    <property type="match status" value="1"/>
</dbReference>
<reference evidence="1 2" key="1">
    <citation type="journal article" date="2013" name="Genome Announc.">
        <title>Draft Genome Sequence of the Brazilian Toxic Bloom-Forming Cyanobacterium Microcystis aeruginosa Strain SPC777.</title>
        <authorList>
            <person name="Fiore M.F."/>
            <person name="Alvarenga D.O."/>
            <person name="Varani A.M."/>
            <person name="Hoff-Risseti C."/>
            <person name="Crespim E."/>
            <person name="Ramos R.T."/>
            <person name="Silva A."/>
            <person name="Schaker P.D."/>
            <person name="Heck K."/>
            <person name="Rigonato J."/>
            <person name="Schneider M.P."/>
        </authorList>
    </citation>
    <scope>NUCLEOTIDE SEQUENCE [LARGE SCALE GENOMIC DNA]</scope>
    <source>
        <strain evidence="2">SPC 777</strain>
    </source>
</reference>
<dbReference type="Proteomes" id="UP000014617">
    <property type="component" value="Unassembled WGS sequence"/>
</dbReference>
<accession>S3JF85</accession>
<organism evidence="1 2">
    <name type="scientific">Microcystis aeruginosa SPC777</name>
    <dbReference type="NCBI Taxonomy" id="482300"/>
    <lineage>
        <taxon>Bacteria</taxon>
        <taxon>Bacillati</taxon>
        <taxon>Cyanobacteriota</taxon>
        <taxon>Cyanophyceae</taxon>
        <taxon>Oscillatoriophycideae</taxon>
        <taxon>Chroococcales</taxon>
        <taxon>Microcystaceae</taxon>
        <taxon>Microcystis</taxon>
    </lineage>
</organism>
<evidence type="ECO:0000313" key="1">
    <source>
        <dbReference type="EMBL" id="EPF24398.1"/>
    </source>
</evidence>
<protein>
    <submittedName>
        <fullName evidence="1">Uncharacterized protein</fullName>
    </submittedName>
</protein>
<name>S3JF85_MICAE</name>